<evidence type="ECO:0000313" key="1">
    <source>
        <dbReference type="EMBL" id="ACN28573.1"/>
    </source>
</evidence>
<sequence length="219" mass="24421">MHMHTTGPCILVAWLSCFGPPHDPELLARTDEHLPWHVAGEHEVAVLVLVGDGELASAVGRGGEAAEERVQRVPQLTVAAVGPQVHLPEVWRPVHAHLHVQASSSLLLAPPGPPRLRRRVERVLPVHSHRRPPHHLHLGGRCGVVMVMVVRPGRLALHHRRRRPFRRRQRRLHDVDDVSVAAAGRTQTQLCVDHLHGRTSRAPIDHRSKMLAGRTTKKT</sequence>
<protein>
    <submittedName>
        <fullName evidence="1">Uncharacterized protein</fullName>
    </submittedName>
</protein>
<name>C0P6F7_MAIZE</name>
<organism evidence="1">
    <name type="scientific">Zea mays</name>
    <name type="common">Maize</name>
    <dbReference type="NCBI Taxonomy" id="4577"/>
    <lineage>
        <taxon>Eukaryota</taxon>
        <taxon>Viridiplantae</taxon>
        <taxon>Streptophyta</taxon>
        <taxon>Embryophyta</taxon>
        <taxon>Tracheophyta</taxon>
        <taxon>Spermatophyta</taxon>
        <taxon>Magnoliopsida</taxon>
        <taxon>Liliopsida</taxon>
        <taxon>Poales</taxon>
        <taxon>Poaceae</taxon>
        <taxon>PACMAD clade</taxon>
        <taxon>Panicoideae</taxon>
        <taxon>Andropogonodae</taxon>
        <taxon>Andropogoneae</taxon>
        <taxon>Tripsacinae</taxon>
        <taxon>Zea</taxon>
    </lineage>
</organism>
<proteinExistence type="evidence at transcript level"/>
<dbReference type="EMBL" id="BT063876">
    <property type="protein sequence ID" value="ACN28573.1"/>
    <property type="molecule type" value="mRNA"/>
</dbReference>
<accession>C0P6F7</accession>
<reference evidence="1" key="1">
    <citation type="journal article" date="2009" name="PLoS Genet.">
        <title>Sequencing, mapping, and analysis of 27,455 maize full-length cDNAs.</title>
        <authorList>
            <person name="Soderlund C."/>
            <person name="Descour A."/>
            <person name="Kudrna D."/>
            <person name="Bomhoff M."/>
            <person name="Boyd L."/>
            <person name="Currie J."/>
            <person name="Angelova A."/>
            <person name="Collura K."/>
            <person name="Wissotski M."/>
            <person name="Ashley E."/>
            <person name="Morrow D."/>
            <person name="Fernandes J."/>
            <person name="Walbot V."/>
            <person name="Yu Y."/>
        </authorList>
    </citation>
    <scope>NUCLEOTIDE SEQUENCE</scope>
    <source>
        <strain evidence="1">B73</strain>
    </source>
</reference>
<reference evidence="1" key="2">
    <citation type="submission" date="2012-06" db="EMBL/GenBank/DDBJ databases">
        <authorList>
            <person name="Yu Y."/>
            <person name="Currie J."/>
            <person name="Lomeli R."/>
            <person name="Angelova A."/>
            <person name="Collura K."/>
            <person name="Wissotski M."/>
            <person name="Campos D."/>
            <person name="Kudrna D."/>
            <person name="Golser W."/>
            <person name="Ashely E."/>
            <person name="Descour A."/>
            <person name="Fernandes J."/>
            <person name="Soderlund C."/>
            <person name="Walbot V."/>
        </authorList>
    </citation>
    <scope>NUCLEOTIDE SEQUENCE</scope>
    <source>
        <strain evidence="1">B73</strain>
    </source>
</reference>
<dbReference type="AlphaFoldDB" id="C0P6F7"/>